<dbReference type="SUPFAM" id="SSF54909">
    <property type="entry name" value="Dimeric alpha+beta barrel"/>
    <property type="match status" value="1"/>
</dbReference>
<dbReference type="Gene3D" id="3.30.70.920">
    <property type="match status" value="2"/>
</dbReference>
<reference evidence="5 6" key="1">
    <citation type="submission" date="2020-07" db="EMBL/GenBank/DDBJ databases">
        <title>Sequencing the genomes of 1000 actinobacteria strains.</title>
        <authorList>
            <person name="Klenk H.-P."/>
        </authorList>
    </citation>
    <scope>NUCLEOTIDE SEQUENCE [LARGE SCALE GENOMIC DNA]</scope>
    <source>
        <strain evidence="5 6">DSM 26341</strain>
    </source>
</reference>
<protein>
    <submittedName>
        <fullName evidence="5">DNA-binding Lrp family transcriptional regulator</fullName>
    </submittedName>
</protein>
<dbReference type="Pfam" id="PF13412">
    <property type="entry name" value="HTH_24"/>
    <property type="match status" value="1"/>
</dbReference>
<accession>A0A7Z0AC38</accession>
<evidence type="ECO:0000259" key="4">
    <source>
        <dbReference type="PROSITE" id="PS50956"/>
    </source>
</evidence>
<organism evidence="5 6">
    <name type="scientific">Spelaeicoccus albus</name>
    <dbReference type="NCBI Taxonomy" id="1280376"/>
    <lineage>
        <taxon>Bacteria</taxon>
        <taxon>Bacillati</taxon>
        <taxon>Actinomycetota</taxon>
        <taxon>Actinomycetes</taxon>
        <taxon>Micrococcales</taxon>
        <taxon>Brevibacteriaceae</taxon>
        <taxon>Spelaeicoccus</taxon>
    </lineage>
</organism>
<evidence type="ECO:0000313" key="5">
    <source>
        <dbReference type="EMBL" id="NYI66928.1"/>
    </source>
</evidence>
<comment type="caution">
    <text evidence="5">The sequence shown here is derived from an EMBL/GenBank/DDBJ whole genome shotgun (WGS) entry which is preliminary data.</text>
</comment>
<keyword evidence="1" id="KW-0805">Transcription regulation</keyword>
<keyword evidence="3" id="KW-0804">Transcription</keyword>
<evidence type="ECO:0000256" key="1">
    <source>
        <dbReference type="ARBA" id="ARBA00023015"/>
    </source>
</evidence>
<sequence>MDTDDALDAGLIRALQEDGRASISDLADEFGISRDLVSQRLHHLTSHEGLRIVAAVDPVFAGHRLLTHVRVSVDGPADPIARKLAELPDPVFVSMVSGSHPLVFESRHANADELHDLLARVRAMPTVQKLQVTTYVKVLKGFFVAGRRGEVVLDELDHELIAMLQDDGRASFRSLSDAVHLSASSVRARVRKLIDAGVIRISALKSGGLSRNRVAIGIGITARGDVEPITRLIMDSPAIDFAARSHGDYDFVATIIGTSSANALDMLEKLRTLPEISSLESWAHLNIIKEDYARAIGQVMG</sequence>
<feature type="domain" description="HTH asnC-type" evidence="4">
    <location>
        <begin position="153"/>
        <end position="221"/>
    </location>
</feature>
<gene>
    <name evidence="5" type="ORF">BJY26_001234</name>
</gene>
<evidence type="ECO:0000256" key="3">
    <source>
        <dbReference type="ARBA" id="ARBA00023163"/>
    </source>
</evidence>
<dbReference type="Proteomes" id="UP000539111">
    <property type="component" value="Unassembled WGS sequence"/>
</dbReference>
<evidence type="ECO:0000313" key="6">
    <source>
        <dbReference type="Proteomes" id="UP000539111"/>
    </source>
</evidence>
<dbReference type="PANTHER" id="PTHR30154">
    <property type="entry name" value="LEUCINE-RESPONSIVE REGULATORY PROTEIN"/>
    <property type="match status" value="1"/>
</dbReference>
<dbReference type="InterPro" id="IPR036388">
    <property type="entry name" value="WH-like_DNA-bd_sf"/>
</dbReference>
<keyword evidence="6" id="KW-1185">Reference proteome</keyword>
<dbReference type="Gene3D" id="1.10.10.10">
    <property type="entry name" value="Winged helix-like DNA-binding domain superfamily/Winged helix DNA-binding domain"/>
    <property type="match status" value="2"/>
</dbReference>
<dbReference type="InterPro" id="IPR054609">
    <property type="entry name" value="PF0864-like_C"/>
</dbReference>
<dbReference type="PANTHER" id="PTHR30154:SF34">
    <property type="entry name" value="TRANSCRIPTIONAL REGULATOR AZLB"/>
    <property type="match status" value="1"/>
</dbReference>
<dbReference type="GO" id="GO:0043200">
    <property type="term" value="P:response to amino acid"/>
    <property type="evidence" value="ECO:0007669"/>
    <property type="project" value="TreeGrafter"/>
</dbReference>
<dbReference type="Pfam" id="PF22482">
    <property type="entry name" value="AsnC_trans_reg_3"/>
    <property type="match status" value="1"/>
</dbReference>
<keyword evidence="2 5" id="KW-0238">DNA-binding</keyword>
<dbReference type="GO" id="GO:0005829">
    <property type="term" value="C:cytosol"/>
    <property type="evidence" value="ECO:0007669"/>
    <property type="project" value="TreeGrafter"/>
</dbReference>
<dbReference type="PROSITE" id="PS50956">
    <property type="entry name" value="HTH_ASNC_2"/>
    <property type="match status" value="1"/>
</dbReference>
<dbReference type="InterPro" id="IPR036390">
    <property type="entry name" value="WH_DNA-bd_sf"/>
</dbReference>
<dbReference type="Pfam" id="PF13404">
    <property type="entry name" value="HTH_AsnC-type"/>
    <property type="match status" value="1"/>
</dbReference>
<dbReference type="InterPro" id="IPR000485">
    <property type="entry name" value="AsnC-type_HTH_dom"/>
</dbReference>
<dbReference type="SUPFAM" id="SSF46785">
    <property type="entry name" value="Winged helix' DNA-binding domain"/>
    <property type="match status" value="2"/>
</dbReference>
<dbReference type="GO" id="GO:0043565">
    <property type="term" value="F:sequence-specific DNA binding"/>
    <property type="evidence" value="ECO:0007669"/>
    <property type="project" value="InterPro"/>
</dbReference>
<dbReference type="AlphaFoldDB" id="A0A7Z0AC38"/>
<name>A0A7Z0AC38_9MICO</name>
<dbReference type="InterPro" id="IPR019888">
    <property type="entry name" value="Tscrpt_reg_AsnC-like"/>
</dbReference>
<evidence type="ECO:0000256" key="2">
    <source>
        <dbReference type="ARBA" id="ARBA00023125"/>
    </source>
</evidence>
<dbReference type="RefSeq" id="WP_179426582.1">
    <property type="nucleotide sequence ID" value="NZ_JACBZP010000001.1"/>
</dbReference>
<dbReference type="PRINTS" id="PR00033">
    <property type="entry name" value="HTHASNC"/>
</dbReference>
<dbReference type="EMBL" id="JACBZP010000001">
    <property type="protein sequence ID" value="NYI66928.1"/>
    <property type="molecule type" value="Genomic_DNA"/>
</dbReference>
<proteinExistence type="predicted"/>
<dbReference type="InterPro" id="IPR011008">
    <property type="entry name" value="Dimeric_a/b-barrel"/>
</dbReference>
<dbReference type="SMART" id="SM00344">
    <property type="entry name" value="HTH_ASNC"/>
    <property type="match status" value="2"/>
</dbReference>